<keyword evidence="1" id="KW-0472">Membrane</keyword>
<evidence type="ECO:0000256" key="1">
    <source>
        <dbReference type="SAM" id="Phobius"/>
    </source>
</evidence>
<dbReference type="Proteomes" id="UP000479710">
    <property type="component" value="Unassembled WGS sequence"/>
</dbReference>
<dbReference type="OrthoDB" id="532384at2759"/>
<dbReference type="EMBL" id="SPHZ02000012">
    <property type="protein sequence ID" value="KAF0888110.1"/>
    <property type="molecule type" value="Genomic_DNA"/>
</dbReference>
<keyword evidence="1" id="KW-1133">Transmembrane helix</keyword>
<dbReference type="AlphaFoldDB" id="A0A6G1BJJ4"/>
<comment type="caution">
    <text evidence="2">The sequence shown here is derived from an EMBL/GenBank/DDBJ whole genome shotgun (WGS) entry which is preliminary data.</text>
</comment>
<name>A0A6G1BJJ4_9ORYZ</name>
<dbReference type="PANTHER" id="PTHR46873">
    <property type="entry name" value="EXPRESSED PROTEIN"/>
    <property type="match status" value="1"/>
</dbReference>
<feature type="transmembrane region" description="Helical" evidence="1">
    <location>
        <begin position="20"/>
        <end position="39"/>
    </location>
</feature>
<protein>
    <submittedName>
        <fullName evidence="2">Uncharacterized protein</fullName>
    </submittedName>
</protein>
<keyword evidence="1" id="KW-0812">Transmembrane</keyword>
<reference evidence="2 3" key="1">
    <citation type="submission" date="2019-11" db="EMBL/GenBank/DDBJ databases">
        <title>Whole genome sequence of Oryza granulata.</title>
        <authorList>
            <person name="Li W."/>
        </authorList>
    </citation>
    <scope>NUCLEOTIDE SEQUENCE [LARGE SCALE GENOMIC DNA]</scope>
    <source>
        <strain evidence="3">cv. Menghai</strain>
        <tissue evidence="2">Leaf</tissue>
    </source>
</reference>
<proteinExistence type="predicted"/>
<dbReference type="PANTHER" id="PTHR46873:SF1">
    <property type="entry name" value="EXPRESSED PROTEIN"/>
    <property type="match status" value="1"/>
</dbReference>
<organism evidence="2 3">
    <name type="scientific">Oryza meyeriana var. granulata</name>
    <dbReference type="NCBI Taxonomy" id="110450"/>
    <lineage>
        <taxon>Eukaryota</taxon>
        <taxon>Viridiplantae</taxon>
        <taxon>Streptophyta</taxon>
        <taxon>Embryophyta</taxon>
        <taxon>Tracheophyta</taxon>
        <taxon>Spermatophyta</taxon>
        <taxon>Magnoliopsida</taxon>
        <taxon>Liliopsida</taxon>
        <taxon>Poales</taxon>
        <taxon>Poaceae</taxon>
        <taxon>BOP clade</taxon>
        <taxon>Oryzoideae</taxon>
        <taxon>Oryzeae</taxon>
        <taxon>Oryzinae</taxon>
        <taxon>Oryza</taxon>
        <taxon>Oryza meyeriana</taxon>
    </lineage>
</organism>
<sequence length="107" mass="11174">MPPSTVPFPHRPSDGPHGGRLILAILIAAVSVLALAYLLSFPSACSSSRVVSSMAPPMEDGCCRGLEGLKLWGPAVNRGSSHHLPSAAACCSSCKPMCNHRDCRCDS</sequence>
<gene>
    <name evidence="2" type="ORF">E2562_010813</name>
</gene>
<evidence type="ECO:0000313" key="3">
    <source>
        <dbReference type="Proteomes" id="UP000479710"/>
    </source>
</evidence>
<keyword evidence="3" id="KW-1185">Reference proteome</keyword>
<evidence type="ECO:0000313" key="2">
    <source>
        <dbReference type="EMBL" id="KAF0888110.1"/>
    </source>
</evidence>
<accession>A0A6G1BJJ4</accession>